<evidence type="ECO:0000256" key="11">
    <source>
        <dbReference type="RuleBase" id="RU366059"/>
    </source>
</evidence>
<evidence type="ECO:0000256" key="10">
    <source>
        <dbReference type="ARBA" id="ARBA00049406"/>
    </source>
</evidence>
<dbReference type="GO" id="GO:0003941">
    <property type="term" value="F:L-serine ammonia-lyase activity"/>
    <property type="evidence" value="ECO:0007669"/>
    <property type="project" value="UniProtKB-UniRule"/>
</dbReference>
<organism evidence="13 14">
    <name type="scientific">Ezakiella coagulans</name>
    <dbReference type="NCBI Taxonomy" id="46507"/>
    <lineage>
        <taxon>Bacteria</taxon>
        <taxon>Bacillati</taxon>
        <taxon>Bacillota</taxon>
        <taxon>Tissierellia</taxon>
        <taxon>Ezakiella</taxon>
    </lineage>
</organism>
<comment type="catalytic activity">
    <reaction evidence="10 11">
        <text>L-serine = pyruvate + NH4(+)</text>
        <dbReference type="Rhea" id="RHEA:19169"/>
        <dbReference type="ChEBI" id="CHEBI:15361"/>
        <dbReference type="ChEBI" id="CHEBI:28938"/>
        <dbReference type="ChEBI" id="CHEBI:33384"/>
        <dbReference type="EC" id="4.3.1.17"/>
    </reaction>
</comment>
<dbReference type="PANTHER" id="PTHR30182">
    <property type="entry name" value="L-SERINE DEHYDRATASE"/>
    <property type="match status" value="1"/>
</dbReference>
<evidence type="ECO:0000256" key="2">
    <source>
        <dbReference type="ARBA" id="ARBA00004742"/>
    </source>
</evidence>
<dbReference type="PANTHER" id="PTHR30182:SF1">
    <property type="entry name" value="L-SERINE DEHYDRATASE 1"/>
    <property type="match status" value="1"/>
</dbReference>
<evidence type="ECO:0000256" key="4">
    <source>
        <dbReference type="ARBA" id="ARBA00022432"/>
    </source>
</evidence>
<dbReference type="RefSeq" id="WP_116480310.1">
    <property type="nucleotide sequence ID" value="NZ_CP096650.1"/>
</dbReference>
<comment type="cofactor">
    <cofactor evidence="1 11">
        <name>[4Fe-4S] cluster</name>
        <dbReference type="ChEBI" id="CHEBI:49883"/>
    </cofactor>
</comment>
<evidence type="ECO:0000259" key="12">
    <source>
        <dbReference type="Pfam" id="PF03313"/>
    </source>
</evidence>
<evidence type="ECO:0000256" key="5">
    <source>
        <dbReference type="ARBA" id="ARBA00022485"/>
    </source>
</evidence>
<gene>
    <name evidence="13" type="ORF">C7381_10722</name>
</gene>
<evidence type="ECO:0000256" key="7">
    <source>
        <dbReference type="ARBA" id="ARBA00023004"/>
    </source>
</evidence>
<evidence type="ECO:0000256" key="9">
    <source>
        <dbReference type="ARBA" id="ARBA00023239"/>
    </source>
</evidence>
<dbReference type="InterPro" id="IPR004642">
    <property type="entry name" value="Ser_deHydtase_asu"/>
</dbReference>
<protein>
    <recommendedName>
        <fullName evidence="11">L-serine dehydratase</fullName>
        <ecNumber evidence="11">4.3.1.17</ecNumber>
    </recommendedName>
</protein>
<comment type="pathway">
    <text evidence="2">Carbohydrate biosynthesis; gluconeogenesis.</text>
</comment>
<dbReference type="GO" id="GO:0051539">
    <property type="term" value="F:4 iron, 4 sulfur cluster binding"/>
    <property type="evidence" value="ECO:0007669"/>
    <property type="project" value="UniProtKB-UniRule"/>
</dbReference>
<dbReference type="Proteomes" id="UP000245793">
    <property type="component" value="Unassembled WGS sequence"/>
</dbReference>
<dbReference type="AlphaFoldDB" id="A0A2U1E254"/>
<keyword evidence="9 11" id="KW-0456">Lyase</keyword>
<dbReference type="InterPro" id="IPR051318">
    <property type="entry name" value="Fe-S_L-Ser"/>
</dbReference>
<accession>A0A2U1E254</accession>
<keyword evidence="7 11" id="KW-0408">Iron</keyword>
<dbReference type="Pfam" id="PF03313">
    <property type="entry name" value="SDH_alpha"/>
    <property type="match status" value="1"/>
</dbReference>
<sequence length="294" mass="30942">MYNKAKEIKDLCIKTGKEIWQIALDKDFENTGIEEADLLELMHETLEVMRDSAYKGLDQAVYSMSKITGGSAVKVNKFAEDSVSGKTITRAMAMALSVSEVNSSMGRIVAAPTAGASGILPAALFTMQEKYGYDDDKLVKGLIVAGVIGEIIAQNASISGAEGGCQAECGSAAAMGAAAICYLRDYDIDTIFASAAFAIKNILGLVCDPVLGLVEYPCNLRNASGVVNAIISADLAMSGLPCLIPLDETIDSMRQVGNSLPEALRETALGGLAATPTAEKLGEEMEEKNAHSEN</sequence>
<evidence type="ECO:0000313" key="13">
    <source>
        <dbReference type="EMBL" id="PVY94026.1"/>
    </source>
</evidence>
<keyword evidence="8 11" id="KW-0411">Iron-sulfur</keyword>
<dbReference type="EMBL" id="QEKV01000007">
    <property type="protein sequence ID" value="PVY94026.1"/>
    <property type="molecule type" value="Genomic_DNA"/>
</dbReference>
<keyword evidence="14" id="KW-1185">Reference proteome</keyword>
<reference evidence="13 14" key="1">
    <citation type="submission" date="2018-04" db="EMBL/GenBank/DDBJ databases">
        <title>Genomic Encyclopedia of Type Strains, Phase IV (KMG-IV): sequencing the most valuable type-strain genomes for metagenomic binning, comparative biology and taxonomic classification.</title>
        <authorList>
            <person name="Goeker M."/>
        </authorList>
    </citation>
    <scope>NUCLEOTIDE SEQUENCE [LARGE SCALE GENOMIC DNA]</scope>
    <source>
        <strain evidence="13 14">DSM 20705</strain>
    </source>
</reference>
<dbReference type="InterPro" id="IPR005130">
    <property type="entry name" value="Ser_deHydtase-like_asu"/>
</dbReference>
<evidence type="ECO:0000256" key="6">
    <source>
        <dbReference type="ARBA" id="ARBA00022723"/>
    </source>
</evidence>
<evidence type="ECO:0000256" key="8">
    <source>
        <dbReference type="ARBA" id="ARBA00023014"/>
    </source>
</evidence>
<comment type="similarity">
    <text evidence="3 11">Belongs to the iron-sulfur dependent L-serine dehydratase family.</text>
</comment>
<dbReference type="NCBIfam" id="TIGR00718">
    <property type="entry name" value="sda_alpha"/>
    <property type="match status" value="1"/>
</dbReference>
<dbReference type="GO" id="GO:0046872">
    <property type="term" value="F:metal ion binding"/>
    <property type="evidence" value="ECO:0007669"/>
    <property type="project" value="UniProtKB-KW"/>
</dbReference>
<feature type="domain" description="Serine dehydratase-like alpha subunit" evidence="12">
    <location>
        <begin position="15"/>
        <end position="273"/>
    </location>
</feature>
<name>A0A2U1E254_9FIRM</name>
<evidence type="ECO:0000313" key="14">
    <source>
        <dbReference type="Proteomes" id="UP000245793"/>
    </source>
</evidence>
<keyword evidence="6 11" id="KW-0479">Metal-binding</keyword>
<comment type="caution">
    <text evidence="13">The sequence shown here is derived from an EMBL/GenBank/DDBJ whole genome shotgun (WGS) entry which is preliminary data.</text>
</comment>
<keyword evidence="4 11" id="KW-0312">Gluconeogenesis</keyword>
<dbReference type="GO" id="GO:0006094">
    <property type="term" value="P:gluconeogenesis"/>
    <property type="evidence" value="ECO:0007669"/>
    <property type="project" value="UniProtKB-KW"/>
</dbReference>
<evidence type="ECO:0000256" key="1">
    <source>
        <dbReference type="ARBA" id="ARBA00001966"/>
    </source>
</evidence>
<dbReference type="EC" id="4.3.1.17" evidence="11"/>
<evidence type="ECO:0000256" key="3">
    <source>
        <dbReference type="ARBA" id="ARBA00008636"/>
    </source>
</evidence>
<proteinExistence type="inferred from homology"/>
<keyword evidence="5 11" id="KW-0004">4Fe-4S</keyword>